<protein>
    <submittedName>
        <fullName evidence="1">Uncharacterized protein</fullName>
    </submittedName>
</protein>
<dbReference type="Proteomes" id="UP000812961">
    <property type="component" value="Unassembled WGS sequence"/>
</dbReference>
<keyword evidence="2" id="KW-1185">Reference proteome</keyword>
<name>A0ABS7G729_9BACT</name>
<sequence>MRLQISFTIGAFENTGSAFQFILDHLNCNMTSIFSNKAYSSNDWITDTDEIVRELVNTNDNSFTIHNGSEPDATLYDENVSMVTFLREQNYQIEILTFDIEDESFLDLEKLLLAANKLGFTTAQRFDYEKARWQSEQIVSNFEVFQKTHEHRQKVVHPVWGKSSGLTIDISNNPGRDILTFGMRLFAAPEMWFGAGAWQYFDLNNLLACTIVEESRRITDNLLYVKLFDVDTEDYEHLSILKLQREFRKCSKMDEVEELLNNKLPFKRYY</sequence>
<gene>
    <name evidence="1" type="ORF">K1Y79_03875</name>
</gene>
<dbReference type="RefSeq" id="WP_220248683.1">
    <property type="nucleotide sequence ID" value="NZ_JAICCF010000001.1"/>
</dbReference>
<accession>A0ABS7G729</accession>
<reference evidence="1 2" key="1">
    <citation type="submission" date="2021-08" db="EMBL/GenBank/DDBJ databases">
        <title>The genome sequence of Chitinophaga sp. B61.</title>
        <authorList>
            <person name="Zhang X."/>
        </authorList>
    </citation>
    <scope>NUCLEOTIDE SEQUENCE [LARGE SCALE GENOMIC DNA]</scope>
    <source>
        <strain evidence="1 2">B61</strain>
    </source>
</reference>
<evidence type="ECO:0000313" key="1">
    <source>
        <dbReference type="EMBL" id="MBW8683463.1"/>
    </source>
</evidence>
<organism evidence="1 2">
    <name type="scientific">Chitinophaga rhizophila</name>
    <dbReference type="NCBI Taxonomy" id="2866212"/>
    <lineage>
        <taxon>Bacteria</taxon>
        <taxon>Pseudomonadati</taxon>
        <taxon>Bacteroidota</taxon>
        <taxon>Chitinophagia</taxon>
        <taxon>Chitinophagales</taxon>
        <taxon>Chitinophagaceae</taxon>
        <taxon>Chitinophaga</taxon>
    </lineage>
</organism>
<dbReference type="EMBL" id="JAICCF010000001">
    <property type="protein sequence ID" value="MBW8683463.1"/>
    <property type="molecule type" value="Genomic_DNA"/>
</dbReference>
<proteinExistence type="predicted"/>
<evidence type="ECO:0000313" key="2">
    <source>
        <dbReference type="Proteomes" id="UP000812961"/>
    </source>
</evidence>
<comment type="caution">
    <text evidence="1">The sequence shown here is derived from an EMBL/GenBank/DDBJ whole genome shotgun (WGS) entry which is preliminary data.</text>
</comment>